<dbReference type="AlphaFoldDB" id="A0A979G7G0"/>
<evidence type="ECO:0000313" key="3">
    <source>
        <dbReference type="Proteomes" id="UP000002215"/>
    </source>
</evidence>
<dbReference type="Proteomes" id="UP000002215">
    <property type="component" value="Chromosome"/>
</dbReference>
<keyword evidence="1" id="KW-0732">Signal</keyword>
<name>A0A979G7G0_CHIPD</name>
<sequence length="104" mass="10932">MKKIPFSLIALIIACTGAFATKAGGKVAFDRSFVPIDEDITVAANYIYAPIGTCNGFGTSFCGIKAPDMQGTPDIGPALLRDLIAIKNGSNPVSNTSGQVRFYQ</sequence>
<dbReference type="RefSeq" id="WP_012792295.1">
    <property type="nucleotide sequence ID" value="NC_013132.1"/>
</dbReference>
<feature type="chain" id="PRO_5036942223" evidence="1">
    <location>
        <begin position="21"/>
        <end position="104"/>
    </location>
</feature>
<accession>A0A979G7G0</accession>
<organism evidence="2 3">
    <name type="scientific">Chitinophaga pinensis (strain ATCC 43595 / DSM 2588 / LMG 13176 / NBRC 15968 / NCIMB 11800 / UQM 2034)</name>
    <dbReference type="NCBI Taxonomy" id="485918"/>
    <lineage>
        <taxon>Bacteria</taxon>
        <taxon>Pseudomonadati</taxon>
        <taxon>Bacteroidota</taxon>
        <taxon>Chitinophagia</taxon>
        <taxon>Chitinophagales</taxon>
        <taxon>Chitinophagaceae</taxon>
        <taxon>Chitinophaga</taxon>
    </lineage>
</organism>
<evidence type="ECO:0000313" key="2">
    <source>
        <dbReference type="EMBL" id="ACU62127.1"/>
    </source>
</evidence>
<gene>
    <name evidence="2" type="ordered locus">Cpin_4690</name>
</gene>
<dbReference type="EMBL" id="CP001699">
    <property type="protein sequence ID" value="ACU62127.1"/>
    <property type="molecule type" value="Genomic_DNA"/>
</dbReference>
<protein>
    <submittedName>
        <fullName evidence="2">Uncharacterized protein</fullName>
    </submittedName>
</protein>
<proteinExistence type="predicted"/>
<reference evidence="3" key="1">
    <citation type="submission" date="2009-08" db="EMBL/GenBank/DDBJ databases">
        <title>The complete genome of Chitinophaga pinensis DSM 2588.</title>
        <authorList>
            <consortium name="US DOE Joint Genome Institute (JGI-PGF)"/>
            <person name="Lucas S."/>
            <person name="Copeland A."/>
            <person name="Lapidus A."/>
            <person name="Glavina del Rio T."/>
            <person name="Dalin E."/>
            <person name="Tice H."/>
            <person name="Bruce D."/>
            <person name="Goodwin L."/>
            <person name="Pitluck S."/>
            <person name="Kyrpides N."/>
            <person name="Mavromatis K."/>
            <person name="Ivanova N."/>
            <person name="Mikhailova N."/>
            <person name="Sims D."/>
            <person name="Meinche L."/>
            <person name="Brettin T."/>
            <person name="Detter J.C."/>
            <person name="Han C."/>
            <person name="Larimer F."/>
            <person name="Land M."/>
            <person name="Hauser L."/>
            <person name="Markowitz V."/>
            <person name="Cheng J.-F."/>
            <person name="Hugenholtz P."/>
            <person name="Woyke T."/>
            <person name="Wu D."/>
            <person name="Spring S."/>
            <person name="Klenk H.-P."/>
            <person name="Eisen J.A."/>
        </authorList>
    </citation>
    <scope>NUCLEOTIDE SEQUENCE [LARGE SCALE GENOMIC DNA]</scope>
    <source>
        <strain evidence="3">ATCC 43595 / DSM 2588 / LMG 13176 / NBRC 15968 / NCIMB 11800 / UQM 2034</strain>
    </source>
</reference>
<reference evidence="2 3" key="2">
    <citation type="journal article" date="2010" name="Stand. Genomic Sci.">
        <title>Complete genome sequence of Chitinophaga pinensis type strain (UQM 2034).</title>
        <authorList>
            <person name="Glavina Del Rio T."/>
            <person name="Abt B."/>
            <person name="Spring S."/>
            <person name="Lapidus A."/>
            <person name="Nolan M."/>
            <person name="Tice H."/>
            <person name="Copeland A."/>
            <person name="Cheng J.F."/>
            <person name="Chen F."/>
            <person name="Bruce D."/>
            <person name="Goodwin L."/>
            <person name="Pitluck S."/>
            <person name="Ivanova N."/>
            <person name="Mavromatis K."/>
            <person name="Mikhailova N."/>
            <person name="Pati A."/>
            <person name="Chen A."/>
            <person name="Palaniappan K."/>
            <person name="Land M."/>
            <person name="Hauser L."/>
            <person name="Chang Y.J."/>
            <person name="Jeffries C.D."/>
            <person name="Chain P."/>
            <person name="Saunders E."/>
            <person name="Detter J.C."/>
            <person name="Brettin T."/>
            <person name="Rohde M."/>
            <person name="Goker M."/>
            <person name="Bristow J."/>
            <person name="Eisen J.A."/>
            <person name="Markowitz V."/>
            <person name="Hugenholtz P."/>
            <person name="Kyrpides N.C."/>
            <person name="Klenk H.P."/>
            <person name="Lucas S."/>
        </authorList>
    </citation>
    <scope>NUCLEOTIDE SEQUENCE [LARGE SCALE GENOMIC DNA]</scope>
    <source>
        <strain evidence="3">ATCC 43595 / DSM 2588 / LMG 13176 / NBRC 15968 / NCIMB 11800 / UQM 2034</strain>
    </source>
</reference>
<dbReference type="PROSITE" id="PS51257">
    <property type="entry name" value="PROKAR_LIPOPROTEIN"/>
    <property type="match status" value="1"/>
</dbReference>
<evidence type="ECO:0000256" key="1">
    <source>
        <dbReference type="SAM" id="SignalP"/>
    </source>
</evidence>
<feature type="signal peptide" evidence="1">
    <location>
        <begin position="1"/>
        <end position="20"/>
    </location>
</feature>
<dbReference type="OrthoDB" id="9850620at2"/>
<dbReference type="KEGG" id="cpi:Cpin_4690"/>